<organism evidence="2 3">
    <name type="scientific">Heligmosomoides polygyrus</name>
    <name type="common">Parasitic roundworm</name>
    <dbReference type="NCBI Taxonomy" id="6339"/>
    <lineage>
        <taxon>Eukaryota</taxon>
        <taxon>Metazoa</taxon>
        <taxon>Ecdysozoa</taxon>
        <taxon>Nematoda</taxon>
        <taxon>Chromadorea</taxon>
        <taxon>Rhabditida</taxon>
        <taxon>Rhabditina</taxon>
        <taxon>Rhabditomorpha</taxon>
        <taxon>Strongyloidea</taxon>
        <taxon>Heligmosomidae</taxon>
        <taxon>Heligmosomoides</taxon>
    </lineage>
</organism>
<sequence>LFLLTNLSDLFESLVGQNVSVFGIAQTPLIYFECALLLIPKVGENCQVPECGEATNRTRRGFDESDDQSVEVQSQRIEISELGVVSVADDVMESVELTCHDRPSFSSRQICVALNPFMIVLAGMISVVVFAAFVAVIVTLQRYRHYSISRTAC</sequence>
<reference evidence="3" key="1">
    <citation type="submission" date="2019-09" db="UniProtKB">
        <authorList>
            <consortium name="WormBaseParasite"/>
        </authorList>
    </citation>
    <scope>IDENTIFICATION</scope>
</reference>
<feature type="transmembrane region" description="Helical" evidence="1">
    <location>
        <begin position="117"/>
        <end position="140"/>
    </location>
</feature>
<keyword evidence="1" id="KW-1133">Transmembrane helix</keyword>
<evidence type="ECO:0000256" key="1">
    <source>
        <dbReference type="SAM" id="Phobius"/>
    </source>
</evidence>
<accession>A0A183F8E2</accession>
<name>A0A183F8E2_HELPZ</name>
<evidence type="ECO:0000313" key="2">
    <source>
        <dbReference type="Proteomes" id="UP000050761"/>
    </source>
</evidence>
<keyword evidence="1" id="KW-0472">Membrane</keyword>
<evidence type="ECO:0000313" key="3">
    <source>
        <dbReference type="WBParaSite" id="HPBE_0000243401-mRNA-1"/>
    </source>
</evidence>
<dbReference type="WBParaSite" id="HPBE_0000243401-mRNA-1">
    <property type="protein sequence ID" value="HPBE_0000243401-mRNA-1"/>
    <property type="gene ID" value="HPBE_0000243401"/>
</dbReference>
<dbReference type="Proteomes" id="UP000050761">
    <property type="component" value="Unassembled WGS sequence"/>
</dbReference>
<protein>
    <submittedName>
        <fullName evidence="3">ZP domain-containing protein</fullName>
    </submittedName>
</protein>
<keyword evidence="2" id="KW-1185">Reference proteome</keyword>
<keyword evidence="1" id="KW-0812">Transmembrane</keyword>
<dbReference type="AlphaFoldDB" id="A0A183F8E2"/>
<proteinExistence type="predicted"/>